<keyword evidence="1" id="KW-0812">Transmembrane</keyword>
<keyword evidence="1" id="KW-0472">Membrane</keyword>
<protein>
    <recommendedName>
        <fullName evidence="6">FecR protein domain-containing protein</fullName>
    </recommendedName>
</protein>
<dbReference type="Pfam" id="PF16344">
    <property type="entry name" value="FecR_C"/>
    <property type="match status" value="1"/>
</dbReference>
<dbReference type="Gene3D" id="2.60.120.1440">
    <property type="match status" value="1"/>
</dbReference>
<feature type="transmembrane region" description="Helical" evidence="1">
    <location>
        <begin position="91"/>
        <end position="108"/>
    </location>
</feature>
<dbReference type="EMBL" id="CADCSU010000026">
    <property type="protein sequence ID" value="CAA9194735.1"/>
    <property type="molecule type" value="Genomic_DNA"/>
</dbReference>
<gene>
    <name evidence="4" type="ORF">FLA105534_00304</name>
</gene>
<name>A0A6J4G8R2_9FLAO</name>
<reference evidence="4 5" key="1">
    <citation type="submission" date="2020-02" db="EMBL/GenBank/DDBJ databases">
        <authorList>
            <person name="Criscuolo A."/>
        </authorList>
    </citation>
    <scope>NUCLEOTIDE SEQUENCE [LARGE SCALE GENOMIC DNA]</scope>
    <source>
        <strain evidence="4">CIP105534</strain>
    </source>
</reference>
<evidence type="ECO:0000256" key="1">
    <source>
        <dbReference type="SAM" id="Phobius"/>
    </source>
</evidence>
<dbReference type="PANTHER" id="PTHR30273">
    <property type="entry name" value="PERIPLASMIC SIGNAL SENSOR AND SIGMA FACTOR ACTIVATOR FECR-RELATED"/>
    <property type="match status" value="1"/>
</dbReference>
<evidence type="ECO:0000259" key="3">
    <source>
        <dbReference type="Pfam" id="PF16344"/>
    </source>
</evidence>
<dbReference type="Proteomes" id="UP000479938">
    <property type="component" value="Unassembled WGS sequence"/>
</dbReference>
<proteinExistence type="predicted"/>
<feature type="domain" description="FecR protein" evidence="2">
    <location>
        <begin position="180"/>
        <end position="274"/>
    </location>
</feature>
<dbReference type="InterPro" id="IPR032508">
    <property type="entry name" value="FecR_C"/>
</dbReference>
<dbReference type="AlphaFoldDB" id="A0A6J4G8R2"/>
<keyword evidence="5" id="KW-1185">Reference proteome</keyword>
<dbReference type="Pfam" id="PF04773">
    <property type="entry name" value="FecR"/>
    <property type="match status" value="1"/>
</dbReference>
<sequence>MNSNSEIKSLLQKFVLNQCTPEETNEVIAYYKKNKLTEDFPTVEDIQDLLGEMPKMSQQTADSIFASILSSTKEEESVIEINSKKSNFKKYISIAASIVVLLGIGFAYQKDVFKTKTQPKFDFKSTDIVLQLENGNTQIISENNKVEVRDADGNVVGNQDGDKIVYDDNSALEKTTYNTIKIPYGKKFRLQLSDGTLVHLNAGTTLRYPVKFIAGENRQVFLDGEAFFDVAKDKKHPFIVNADALNVRVLGTHFNVSNYPEDAATDVVLVEGSVGMYRSNEEFDADKNTILKPGFKGSFNRENTLISTKAVITDIYTSWINGGLTFRNMTFKNIITKLERRYNVTIINKNEKLANEKFNASFSDESIEKVMSYFNDIHGINYTIKNNQILIK</sequence>
<keyword evidence="1" id="KW-1133">Transmembrane helix</keyword>
<feature type="domain" description="Protein FecR C-terminal" evidence="3">
    <location>
        <begin position="324"/>
        <end position="391"/>
    </location>
</feature>
<dbReference type="InterPro" id="IPR012373">
    <property type="entry name" value="Ferrdict_sens_TM"/>
</dbReference>
<evidence type="ECO:0000259" key="2">
    <source>
        <dbReference type="Pfam" id="PF04773"/>
    </source>
</evidence>
<evidence type="ECO:0000313" key="4">
    <source>
        <dbReference type="EMBL" id="CAA9194735.1"/>
    </source>
</evidence>
<dbReference type="InterPro" id="IPR006860">
    <property type="entry name" value="FecR"/>
</dbReference>
<dbReference type="Gene3D" id="3.55.50.30">
    <property type="match status" value="1"/>
</dbReference>
<dbReference type="RefSeq" id="WP_173969085.1">
    <property type="nucleotide sequence ID" value="NZ_CADCSU010000026.1"/>
</dbReference>
<accession>A0A6J4G8R2</accession>
<evidence type="ECO:0008006" key="6">
    <source>
        <dbReference type="Google" id="ProtNLM"/>
    </source>
</evidence>
<dbReference type="PANTHER" id="PTHR30273:SF2">
    <property type="entry name" value="PROTEIN FECR"/>
    <property type="match status" value="1"/>
</dbReference>
<dbReference type="GO" id="GO:0016989">
    <property type="term" value="F:sigma factor antagonist activity"/>
    <property type="evidence" value="ECO:0007669"/>
    <property type="project" value="TreeGrafter"/>
</dbReference>
<organism evidence="4 5">
    <name type="scientific">Flavobacterium bizetiae</name>
    <dbReference type="NCBI Taxonomy" id="2704140"/>
    <lineage>
        <taxon>Bacteria</taxon>
        <taxon>Pseudomonadati</taxon>
        <taxon>Bacteroidota</taxon>
        <taxon>Flavobacteriia</taxon>
        <taxon>Flavobacteriales</taxon>
        <taxon>Flavobacteriaceae</taxon>
        <taxon>Flavobacterium</taxon>
    </lineage>
</organism>
<evidence type="ECO:0000313" key="5">
    <source>
        <dbReference type="Proteomes" id="UP000479938"/>
    </source>
</evidence>